<dbReference type="VEuPathDB" id="ToxoDB:EAH_00065850"/>
<dbReference type="InterPro" id="IPR036899">
    <property type="entry name" value="Ribosomal_uL13_sf"/>
</dbReference>
<keyword evidence="2" id="KW-1185">Reference proteome</keyword>
<dbReference type="GO" id="GO:0003735">
    <property type="term" value="F:structural constituent of ribosome"/>
    <property type="evidence" value="ECO:0007669"/>
    <property type="project" value="InterPro"/>
</dbReference>
<reference evidence="1" key="1">
    <citation type="submission" date="2013-10" db="EMBL/GenBank/DDBJ databases">
        <title>Genomic analysis of the causative agents of coccidiosis in chickens.</title>
        <authorList>
            <person name="Reid A.J."/>
            <person name="Blake D."/>
            <person name="Billington K."/>
            <person name="Browne H."/>
            <person name="Dunn M."/>
            <person name="Hung S."/>
            <person name="Kawahara F."/>
            <person name="Miranda-Saavedra D."/>
            <person name="Mourier T."/>
            <person name="Nagra H."/>
            <person name="Otto T.D."/>
            <person name="Rawlings N."/>
            <person name="Sanchez A."/>
            <person name="Sanders M."/>
            <person name="Subramaniam C."/>
            <person name="Tay Y."/>
            <person name="Dear P."/>
            <person name="Doerig C."/>
            <person name="Gruber A."/>
            <person name="Parkinson J."/>
            <person name="Shirley M."/>
            <person name="Wan K.L."/>
            <person name="Berriman M."/>
            <person name="Tomley F."/>
            <person name="Pain A."/>
        </authorList>
    </citation>
    <scope>NUCLEOTIDE SEQUENCE [LARGE SCALE GENOMIC DNA]</scope>
    <source>
        <strain evidence="1">Houghton</strain>
    </source>
</reference>
<gene>
    <name evidence="1" type="ORF">EAH_00065850</name>
</gene>
<dbReference type="AlphaFoldDB" id="U6GUQ7"/>
<dbReference type="RefSeq" id="XP_013248245.1">
    <property type="nucleotide sequence ID" value="XM_013392791.1"/>
</dbReference>
<evidence type="ECO:0000313" key="1">
    <source>
        <dbReference type="EMBL" id="CDI82304.1"/>
    </source>
</evidence>
<sequence>MLPNNRLRQLFYRKLFVYPGAIHPHWQLPQVVVPALPPPKAPHCPFSLTLASPEDAAERLRQLNELKASVEAEAQGA</sequence>
<reference evidence="1" key="2">
    <citation type="submission" date="2013-10" db="EMBL/GenBank/DDBJ databases">
        <authorList>
            <person name="Aslett M."/>
        </authorList>
    </citation>
    <scope>NUCLEOTIDE SEQUENCE [LARGE SCALE GENOMIC DNA]</scope>
    <source>
        <strain evidence="1">Houghton</strain>
    </source>
</reference>
<accession>U6GUQ7</accession>
<proteinExistence type="predicted"/>
<dbReference type="GO" id="GO:0005840">
    <property type="term" value="C:ribosome"/>
    <property type="evidence" value="ECO:0007669"/>
    <property type="project" value="InterPro"/>
</dbReference>
<dbReference type="SUPFAM" id="SSF52161">
    <property type="entry name" value="Ribosomal protein L13"/>
    <property type="match status" value="1"/>
</dbReference>
<dbReference type="EMBL" id="HG672257">
    <property type="protein sequence ID" value="CDI82304.1"/>
    <property type="molecule type" value="Genomic_DNA"/>
</dbReference>
<dbReference type="Proteomes" id="UP000018050">
    <property type="component" value="Unassembled WGS sequence"/>
</dbReference>
<dbReference type="Gene3D" id="3.90.1180.10">
    <property type="entry name" value="Ribosomal protein L13"/>
    <property type="match status" value="1"/>
</dbReference>
<evidence type="ECO:0000313" key="2">
    <source>
        <dbReference type="Proteomes" id="UP000018050"/>
    </source>
</evidence>
<dbReference type="GO" id="GO:0006412">
    <property type="term" value="P:translation"/>
    <property type="evidence" value="ECO:0007669"/>
    <property type="project" value="InterPro"/>
</dbReference>
<dbReference type="GeneID" id="25274655"/>
<name>U6GUQ7_EIMAC</name>
<organism evidence="1 2">
    <name type="scientific">Eimeria acervulina</name>
    <name type="common">Coccidian parasite</name>
    <dbReference type="NCBI Taxonomy" id="5801"/>
    <lineage>
        <taxon>Eukaryota</taxon>
        <taxon>Sar</taxon>
        <taxon>Alveolata</taxon>
        <taxon>Apicomplexa</taxon>
        <taxon>Conoidasida</taxon>
        <taxon>Coccidia</taxon>
        <taxon>Eucoccidiorida</taxon>
        <taxon>Eimeriorina</taxon>
        <taxon>Eimeriidae</taxon>
        <taxon>Eimeria</taxon>
    </lineage>
</organism>
<protein>
    <submittedName>
        <fullName evidence="1">Uncharacterized protein</fullName>
    </submittedName>
</protein>